<comment type="subcellular location">
    <subcellularLocation>
        <location evidence="1">Cell membrane</location>
        <topology evidence="1">Multi-pass membrane protein</topology>
    </subcellularLocation>
</comment>
<keyword evidence="3" id="KW-1003">Cell membrane</keyword>
<dbReference type="AlphaFoldDB" id="X1DGF0"/>
<dbReference type="CDD" id="cd06261">
    <property type="entry name" value="TM_PBP2"/>
    <property type="match status" value="1"/>
</dbReference>
<sequence length="210" mass="23457">RIIFGTSTSIVIALLSVSISVIFGIFFGMIAGYFGKWLDSIIMRTMDMILAFPGIIFALAFLAIIGSTIEHIVTILGVIGIPYYSRLTRSAVLKVKERDYIASAKVSGANNWRIMFRHILPNSIQPIIVSMSFDIGRLIISVVTLAFLGFTDYQYINWGTDVYSARVHIYDAPWALFWPSVMISLSVIGFMIIGDGLRDAFDPKYHVATR</sequence>
<keyword evidence="4 7" id="KW-0812">Transmembrane</keyword>
<dbReference type="PANTHER" id="PTHR43386:SF1">
    <property type="entry name" value="D,D-DIPEPTIDE TRANSPORT SYSTEM PERMEASE PROTEIN DDPC-RELATED"/>
    <property type="match status" value="1"/>
</dbReference>
<reference evidence="9" key="1">
    <citation type="journal article" date="2014" name="Front. Microbiol.">
        <title>High frequency of phylogenetically diverse reductive dehalogenase-homologous genes in deep subseafloor sedimentary metagenomes.</title>
        <authorList>
            <person name="Kawai M."/>
            <person name="Futagami T."/>
            <person name="Toyoda A."/>
            <person name="Takaki Y."/>
            <person name="Nishi S."/>
            <person name="Hori S."/>
            <person name="Arai W."/>
            <person name="Tsubouchi T."/>
            <person name="Morono Y."/>
            <person name="Uchiyama I."/>
            <person name="Ito T."/>
            <person name="Fujiyama A."/>
            <person name="Inagaki F."/>
            <person name="Takami H."/>
        </authorList>
    </citation>
    <scope>NUCLEOTIDE SEQUENCE</scope>
    <source>
        <strain evidence="9">Expedition CK06-06</strain>
    </source>
</reference>
<evidence type="ECO:0000256" key="6">
    <source>
        <dbReference type="ARBA" id="ARBA00023136"/>
    </source>
</evidence>
<feature type="transmembrane region" description="Helical" evidence="7">
    <location>
        <begin position="55"/>
        <end position="84"/>
    </location>
</feature>
<feature type="transmembrane region" description="Helical" evidence="7">
    <location>
        <begin position="138"/>
        <end position="156"/>
    </location>
</feature>
<dbReference type="InterPro" id="IPR050366">
    <property type="entry name" value="BP-dependent_transpt_permease"/>
</dbReference>
<dbReference type="Pfam" id="PF00528">
    <property type="entry name" value="BPD_transp_1"/>
    <property type="match status" value="1"/>
</dbReference>
<feature type="transmembrane region" description="Helical" evidence="7">
    <location>
        <begin position="12"/>
        <end position="35"/>
    </location>
</feature>
<keyword evidence="6 7" id="KW-0472">Membrane</keyword>
<evidence type="ECO:0000259" key="8">
    <source>
        <dbReference type="PROSITE" id="PS50928"/>
    </source>
</evidence>
<comment type="caution">
    <text evidence="9">The sequence shown here is derived from an EMBL/GenBank/DDBJ whole genome shotgun (WGS) entry which is preliminary data.</text>
</comment>
<gene>
    <name evidence="9" type="ORF">S01H4_43014</name>
</gene>
<dbReference type="GO" id="GO:0005886">
    <property type="term" value="C:plasma membrane"/>
    <property type="evidence" value="ECO:0007669"/>
    <property type="project" value="UniProtKB-SubCell"/>
</dbReference>
<proteinExistence type="predicted"/>
<dbReference type="Gene3D" id="1.10.3720.10">
    <property type="entry name" value="MetI-like"/>
    <property type="match status" value="1"/>
</dbReference>
<feature type="domain" description="ABC transmembrane type-1" evidence="8">
    <location>
        <begin position="6"/>
        <end position="194"/>
    </location>
</feature>
<feature type="non-terminal residue" evidence="9">
    <location>
        <position position="1"/>
    </location>
</feature>
<evidence type="ECO:0000256" key="5">
    <source>
        <dbReference type="ARBA" id="ARBA00022989"/>
    </source>
</evidence>
<evidence type="ECO:0000256" key="7">
    <source>
        <dbReference type="SAM" id="Phobius"/>
    </source>
</evidence>
<evidence type="ECO:0000256" key="1">
    <source>
        <dbReference type="ARBA" id="ARBA00004651"/>
    </source>
</evidence>
<dbReference type="SUPFAM" id="SSF161098">
    <property type="entry name" value="MetI-like"/>
    <property type="match status" value="1"/>
</dbReference>
<organism evidence="9">
    <name type="scientific">marine sediment metagenome</name>
    <dbReference type="NCBI Taxonomy" id="412755"/>
    <lineage>
        <taxon>unclassified sequences</taxon>
        <taxon>metagenomes</taxon>
        <taxon>ecological metagenomes</taxon>
    </lineage>
</organism>
<dbReference type="InterPro" id="IPR035906">
    <property type="entry name" value="MetI-like_sf"/>
</dbReference>
<feature type="transmembrane region" description="Helical" evidence="7">
    <location>
        <begin position="176"/>
        <end position="194"/>
    </location>
</feature>
<keyword evidence="2" id="KW-0813">Transport</keyword>
<dbReference type="InterPro" id="IPR000515">
    <property type="entry name" value="MetI-like"/>
</dbReference>
<evidence type="ECO:0000256" key="4">
    <source>
        <dbReference type="ARBA" id="ARBA00022692"/>
    </source>
</evidence>
<name>X1DGF0_9ZZZZ</name>
<dbReference type="PROSITE" id="PS50928">
    <property type="entry name" value="ABC_TM1"/>
    <property type="match status" value="1"/>
</dbReference>
<accession>X1DGF0</accession>
<evidence type="ECO:0000256" key="2">
    <source>
        <dbReference type="ARBA" id="ARBA00022448"/>
    </source>
</evidence>
<dbReference type="EMBL" id="BART01023679">
    <property type="protein sequence ID" value="GAG95471.1"/>
    <property type="molecule type" value="Genomic_DNA"/>
</dbReference>
<dbReference type="GO" id="GO:0055085">
    <property type="term" value="P:transmembrane transport"/>
    <property type="evidence" value="ECO:0007669"/>
    <property type="project" value="InterPro"/>
</dbReference>
<protein>
    <recommendedName>
        <fullName evidence="8">ABC transmembrane type-1 domain-containing protein</fullName>
    </recommendedName>
</protein>
<dbReference type="PANTHER" id="PTHR43386">
    <property type="entry name" value="OLIGOPEPTIDE TRANSPORT SYSTEM PERMEASE PROTEIN APPC"/>
    <property type="match status" value="1"/>
</dbReference>
<evidence type="ECO:0000313" key="9">
    <source>
        <dbReference type="EMBL" id="GAG95471.1"/>
    </source>
</evidence>
<evidence type="ECO:0000256" key="3">
    <source>
        <dbReference type="ARBA" id="ARBA00022475"/>
    </source>
</evidence>
<keyword evidence="5 7" id="KW-1133">Transmembrane helix</keyword>